<keyword evidence="4 5" id="KW-0067">ATP-binding</keyword>
<evidence type="ECO:0000256" key="4">
    <source>
        <dbReference type="ARBA" id="ARBA00022840"/>
    </source>
</evidence>
<feature type="region of interest" description="Disordered" evidence="6">
    <location>
        <begin position="296"/>
        <end position="402"/>
    </location>
</feature>
<comment type="caution">
    <text evidence="9">The sequence shown here is derived from an EMBL/GenBank/DDBJ whole genome shotgun (WGS) entry which is preliminary data.</text>
</comment>
<keyword evidence="7" id="KW-0812">Transmembrane</keyword>
<dbReference type="Gene3D" id="1.10.510.10">
    <property type="entry name" value="Transferase(Phosphotransferase) domain 1"/>
    <property type="match status" value="1"/>
</dbReference>
<evidence type="ECO:0000256" key="5">
    <source>
        <dbReference type="PROSITE-ProRule" id="PRU10141"/>
    </source>
</evidence>
<dbReference type="Pfam" id="PF00069">
    <property type="entry name" value="Pkinase"/>
    <property type="match status" value="1"/>
</dbReference>
<dbReference type="PROSITE" id="PS00107">
    <property type="entry name" value="PROTEIN_KINASE_ATP"/>
    <property type="match status" value="1"/>
</dbReference>
<dbReference type="GO" id="GO:0005524">
    <property type="term" value="F:ATP binding"/>
    <property type="evidence" value="ECO:0007669"/>
    <property type="project" value="UniProtKB-UniRule"/>
</dbReference>
<proteinExistence type="predicted"/>
<dbReference type="InterPro" id="IPR008271">
    <property type="entry name" value="Ser/Thr_kinase_AS"/>
</dbReference>
<dbReference type="InterPro" id="IPR000719">
    <property type="entry name" value="Prot_kinase_dom"/>
</dbReference>
<dbReference type="SUPFAM" id="SSF56112">
    <property type="entry name" value="Protein kinase-like (PK-like)"/>
    <property type="match status" value="1"/>
</dbReference>
<evidence type="ECO:0000313" key="9">
    <source>
        <dbReference type="EMBL" id="KYG10156.1"/>
    </source>
</evidence>
<dbReference type="InterPro" id="IPR017441">
    <property type="entry name" value="Protein_kinase_ATP_BS"/>
</dbReference>
<evidence type="ECO:0000256" key="2">
    <source>
        <dbReference type="ARBA" id="ARBA00022741"/>
    </source>
</evidence>
<reference evidence="9 10" key="1">
    <citation type="submission" date="2014-02" db="EMBL/GenBank/DDBJ databases">
        <title>The small core and large imbalanced accessory genome model reveals a collaborative survival strategy of Sorangium cellulosum strains in nature.</title>
        <authorList>
            <person name="Han K."/>
            <person name="Peng R."/>
            <person name="Blom J."/>
            <person name="Li Y.-Z."/>
        </authorList>
    </citation>
    <scope>NUCLEOTIDE SEQUENCE [LARGE SCALE GENOMIC DNA]</scope>
    <source>
        <strain evidence="9 10">So0007-03</strain>
    </source>
</reference>
<sequence>MALPNKAKIPVGTVLAGKYRITREIGRGGMAAVYEAEHIDIGKRVAIKVLAQELTTSAVVVERFLREARAAASIRSPFICDVYDSGKLDDGRPFLVLELLEGESLYERMTVIRYLDPETTVTVVSQVCRGLTKAHAASIVHRDLKPENIFLTKDEEGRLCAKILDFGLAKFYAPVDGGDAQARLTREGAVFGTPAYMSPEQVRGQGAVDHRADLWALGCITYECLTGRTVWQTEQGVAMTFAQIANAPLPQPSALRPDLPPSFTVWFEKALDRSIDRRFQTAKEFADELSIALGVAQPTPPRGAEPSQAGLLPTGGDPPADVTFDPPGVVRVTPNEARRTVPSGPAERGLDPFAGLDFSSSPGGTPAGRVSQGAGQQITFSGGSGEASVSDPLAQRSPPRRGGVGRALVVFGVLVLAAGAAYAGYRQFLKPTALPPVSSSAAPPPVVSAPSSSA</sequence>
<dbReference type="PANTHER" id="PTHR43289:SF6">
    <property type="entry name" value="SERINE_THREONINE-PROTEIN KINASE NEKL-3"/>
    <property type="match status" value="1"/>
</dbReference>
<dbReference type="AlphaFoldDB" id="A0A150TZY2"/>
<feature type="domain" description="Protein kinase" evidence="8">
    <location>
        <begin position="19"/>
        <end position="291"/>
    </location>
</feature>
<evidence type="ECO:0000259" key="8">
    <source>
        <dbReference type="PROSITE" id="PS50011"/>
    </source>
</evidence>
<feature type="binding site" evidence="5">
    <location>
        <position position="48"/>
    </location>
    <ligand>
        <name>ATP</name>
        <dbReference type="ChEBI" id="CHEBI:30616"/>
    </ligand>
</feature>
<feature type="non-terminal residue" evidence="9">
    <location>
        <position position="454"/>
    </location>
</feature>
<keyword evidence="7" id="KW-0472">Membrane</keyword>
<dbReference type="Proteomes" id="UP000075502">
    <property type="component" value="Unassembled WGS sequence"/>
</dbReference>
<keyword evidence="3" id="KW-0418">Kinase</keyword>
<protein>
    <recommendedName>
        <fullName evidence="8">Protein kinase domain-containing protein</fullName>
    </recommendedName>
</protein>
<dbReference type="GO" id="GO:0004674">
    <property type="term" value="F:protein serine/threonine kinase activity"/>
    <property type="evidence" value="ECO:0007669"/>
    <property type="project" value="TreeGrafter"/>
</dbReference>
<dbReference type="PROSITE" id="PS50011">
    <property type="entry name" value="PROTEIN_KINASE_DOM"/>
    <property type="match status" value="1"/>
</dbReference>
<dbReference type="EMBL" id="JEME01000438">
    <property type="protein sequence ID" value="KYG10156.1"/>
    <property type="molecule type" value="Genomic_DNA"/>
</dbReference>
<dbReference type="SMART" id="SM00220">
    <property type="entry name" value="S_TKc"/>
    <property type="match status" value="1"/>
</dbReference>
<dbReference type="PANTHER" id="PTHR43289">
    <property type="entry name" value="MITOGEN-ACTIVATED PROTEIN KINASE KINASE KINASE 20-RELATED"/>
    <property type="match status" value="1"/>
</dbReference>
<evidence type="ECO:0000256" key="7">
    <source>
        <dbReference type="SAM" id="Phobius"/>
    </source>
</evidence>
<organism evidence="9 10">
    <name type="scientific">Sorangium cellulosum</name>
    <name type="common">Polyangium cellulosum</name>
    <dbReference type="NCBI Taxonomy" id="56"/>
    <lineage>
        <taxon>Bacteria</taxon>
        <taxon>Pseudomonadati</taxon>
        <taxon>Myxococcota</taxon>
        <taxon>Polyangia</taxon>
        <taxon>Polyangiales</taxon>
        <taxon>Polyangiaceae</taxon>
        <taxon>Sorangium</taxon>
    </lineage>
</organism>
<feature type="region of interest" description="Disordered" evidence="6">
    <location>
        <begin position="433"/>
        <end position="454"/>
    </location>
</feature>
<keyword evidence="2 5" id="KW-0547">Nucleotide-binding</keyword>
<accession>A0A150TZY2</accession>
<keyword evidence="1" id="KW-0808">Transferase</keyword>
<evidence type="ECO:0000256" key="3">
    <source>
        <dbReference type="ARBA" id="ARBA00022777"/>
    </source>
</evidence>
<dbReference type="PROSITE" id="PS00108">
    <property type="entry name" value="PROTEIN_KINASE_ST"/>
    <property type="match status" value="1"/>
</dbReference>
<dbReference type="InterPro" id="IPR011009">
    <property type="entry name" value="Kinase-like_dom_sf"/>
</dbReference>
<feature type="transmembrane region" description="Helical" evidence="7">
    <location>
        <begin position="404"/>
        <end position="425"/>
    </location>
</feature>
<keyword evidence="7" id="KW-1133">Transmembrane helix</keyword>
<dbReference type="Gene3D" id="3.30.200.20">
    <property type="entry name" value="Phosphorylase Kinase, domain 1"/>
    <property type="match status" value="1"/>
</dbReference>
<dbReference type="CDD" id="cd14014">
    <property type="entry name" value="STKc_PknB_like"/>
    <property type="match status" value="1"/>
</dbReference>
<name>A0A150TZY2_SORCE</name>
<evidence type="ECO:0000256" key="1">
    <source>
        <dbReference type="ARBA" id="ARBA00022679"/>
    </source>
</evidence>
<evidence type="ECO:0000256" key="6">
    <source>
        <dbReference type="SAM" id="MobiDB-lite"/>
    </source>
</evidence>
<evidence type="ECO:0000313" key="10">
    <source>
        <dbReference type="Proteomes" id="UP000075502"/>
    </source>
</evidence>
<gene>
    <name evidence="9" type="ORF">BE21_13785</name>
</gene>